<evidence type="ECO:0000256" key="2">
    <source>
        <dbReference type="ARBA" id="ARBA00005046"/>
    </source>
</evidence>
<dbReference type="CDD" id="cd00886">
    <property type="entry name" value="MogA_MoaB"/>
    <property type="match status" value="1"/>
</dbReference>
<dbReference type="PANTHER" id="PTHR43764:SF1">
    <property type="entry name" value="MOLYBDOPTERIN MOLYBDOTRANSFERASE"/>
    <property type="match status" value="1"/>
</dbReference>
<evidence type="ECO:0000259" key="5">
    <source>
        <dbReference type="SMART" id="SM00852"/>
    </source>
</evidence>
<dbReference type="EMBL" id="JAUSTP010000031">
    <property type="protein sequence ID" value="MDQ0191111.1"/>
    <property type="molecule type" value="Genomic_DNA"/>
</dbReference>
<evidence type="ECO:0000313" key="6">
    <source>
        <dbReference type="EMBL" id="MDQ0191111.1"/>
    </source>
</evidence>
<proteinExistence type="predicted"/>
<dbReference type="SMART" id="SM00852">
    <property type="entry name" value="MoCF_biosynth"/>
    <property type="match status" value="1"/>
</dbReference>
<comment type="caution">
    <text evidence="6">The sequence shown here is derived from an EMBL/GenBank/DDBJ whole genome shotgun (WGS) entry which is preliminary data.</text>
</comment>
<dbReference type="SUPFAM" id="SSF53218">
    <property type="entry name" value="Molybdenum cofactor biosynthesis proteins"/>
    <property type="match status" value="1"/>
</dbReference>
<protein>
    <submittedName>
        <fullName evidence="6">Molybdenum cofactor synthesis domain-containing protein</fullName>
    </submittedName>
</protein>
<organism evidence="6 7">
    <name type="scientific">Alicyclobacillus cycloheptanicus</name>
    <dbReference type="NCBI Taxonomy" id="1457"/>
    <lineage>
        <taxon>Bacteria</taxon>
        <taxon>Bacillati</taxon>
        <taxon>Bacillota</taxon>
        <taxon>Bacilli</taxon>
        <taxon>Bacillales</taxon>
        <taxon>Alicyclobacillaceae</taxon>
        <taxon>Alicyclobacillus</taxon>
    </lineage>
</organism>
<dbReference type="InterPro" id="IPR051920">
    <property type="entry name" value="MPT_Adenylyltrnsfr/MoaC-Rel"/>
</dbReference>
<dbReference type="InterPro" id="IPR001453">
    <property type="entry name" value="MoaB/Mog_dom"/>
</dbReference>
<accession>A0ABT9XLC6</accession>
<feature type="domain" description="MoaB/Mog" evidence="5">
    <location>
        <begin position="10"/>
        <end position="154"/>
    </location>
</feature>
<keyword evidence="3" id="KW-0501">Molybdenum cofactor biosynthesis</keyword>
<evidence type="ECO:0000256" key="4">
    <source>
        <dbReference type="SAM" id="MobiDB-lite"/>
    </source>
</evidence>
<evidence type="ECO:0000256" key="3">
    <source>
        <dbReference type="ARBA" id="ARBA00023150"/>
    </source>
</evidence>
<comment type="pathway">
    <text evidence="2">Cofactor biosynthesis; molybdopterin biosynthesis.</text>
</comment>
<sequence>MTDVHRRTAAVVTLSDAGSRGEREDTSGDLAADILTQAGFQVVARHILPDERGQITALLRKLCDESQVRLVVTTGGTGLGPRDVTPEATLDVIDRALPGMAEAMRMESLKKTPFAMTSRQVAGARGSTLLVNLPGSPKAVKECLDVILPVLPHTLDILAGHTRHESR</sequence>
<reference evidence="6 7" key="1">
    <citation type="submission" date="2023-07" db="EMBL/GenBank/DDBJ databases">
        <title>Genomic Encyclopedia of Type Strains, Phase IV (KMG-IV): sequencing the most valuable type-strain genomes for metagenomic binning, comparative biology and taxonomic classification.</title>
        <authorList>
            <person name="Goeker M."/>
        </authorList>
    </citation>
    <scope>NUCLEOTIDE SEQUENCE [LARGE SCALE GENOMIC DNA]</scope>
    <source>
        <strain evidence="6 7">DSM 4006</strain>
    </source>
</reference>
<evidence type="ECO:0000313" key="7">
    <source>
        <dbReference type="Proteomes" id="UP001232973"/>
    </source>
</evidence>
<dbReference type="NCBIfam" id="TIGR00177">
    <property type="entry name" value="molyb_syn"/>
    <property type="match status" value="1"/>
</dbReference>
<dbReference type="Pfam" id="PF00994">
    <property type="entry name" value="MoCF_biosynth"/>
    <property type="match status" value="1"/>
</dbReference>
<comment type="function">
    <text evidence="1">May be involved in the biosynthesis of molybdopterin.</text>
</comment>
<dbReference type="InterPro" id="IPR036425">
    <property type="entry name" value="MoaB/Mog-like_dom_sf"/>
</dbReference>
<dbReference type="PROSITE" id="PS01078">
    <property type="entry name" value="MOCF_BIOSYNTHESIS_1"/>
    <property type="match status" value="1"/>
</dbReference>
<feature type="region of interest" description="Disordered" evidence="4">
    <location>
        <begin position="1"/>
        <end position="25"/>
    </location>
</feature>
<dbReference type="InterPro" id="IPR008284">
    <property type="entry name" value="MoCF_biosynth_CS"/>
</dbReference>
<dbReference type="PANTHER" id="PTHR43764">
    <property type="entry name" value="MOLYBDENUM COFACTOR BIOSYNTHESIS"/>
    <property type="match status" value="1"/>
</dbReference>
<dbReference type="RefSeq" id="WP_274457557.1">
    <property type="nucleotide sequence ID" value="NZ_CP067097.1"/>
</dbReference>
<dbReference type="Proteomes" id="UP001232973">
    <property type="component" value="Unassembled WGS sequence"/>
</dbReference>
<gene>
    <name evidence="6" type="ORF">J2S03_002979</name>
</gene>
<dbReference type="Gene3D" id="3.40.980.10">
    <property type="entry name" value="MoaB/Mog-like domain"/>
    <property type="match status" value="1"/>
</dbReference>
<evidence type="ECO:0000256" key="1">
    <source>
        <dbReference type="ARBA" id="ARBA00003487"/>
    </source>
</evidence>
<keyword evidence="7" id="KW-1185">Reference proteome</keyword>
<name>A0ABT9XLC6_9BACL</name>